<keyword evidence="1" id="KW-0732">Signal</keyword>
<dbReference type="AlphaFoldDB" id="A0A5D0RMT3"/>
<dbReference type="EMBL" id="VSIY01000003">
    <property type="protein sequence ID" value="TYB82950.1"/>
    <property type="molecule type" value="Genomic_DNA"/>
</dbReference>
<protein>
    <submittedName>
        <fullName evidence="3">DUF2147 domain-containing protein</fullName>
    </submittedName>
</protein>
<dbReference type="RefSeq" id="WP_148376040.1">
    <property type="nucleotide sequence ID" value="NZ_VSIY01000003.1"/>
</dbReference>
<proteinExistence type="predicted"/>
<evidence type="ECO:0000313" key="4">
    <source>
        <dbReference type="Proteomes" id="UP000322080"/>
    </source>
</evidence>
<gene>
    <name evidence="3" type="ORF">FVF75_01830</name>
</gene>
<feature type="signal peptide" evidence="1">
    <location>
        <begin position="1"/>
        <end position="20"/>
    </location>
</feature>
<organism evidence="3 4">
    <name type="scientific">Maritimibacter fusiformis</name>
    <dbReference type="NCBI Taxonomy" id="2603819"/>
    <lineage>
        <taxon>Bacteria</taxon>
        <taxon>Pseudomonadati</taxon>
        <taxon>Pseudomonadota</taxon>
        <taxon>Alphaproteobacteria</taxon>
        <taxon>Rhodobacterales</taxon>
        <taxon>Roseobacteraceae</taxon>
        <taxon>Maritimibacter</taxon>
    </lineage>
</organism>
<reference evidence="3 4" key="1">
    <citation type="submission" date="2019-08" db="EMBL/GenBank/DDBJ databases">
        <title>Identification of a novel species of the genus Boseongicola.</title>
        <authorList>
            <person name="Zhang X.-Q."/>
        </authorList>
    </citation>
    <scope>NUCLEOTIDE SEQUENCE [LARGE SCALE GENOMIC DNA]</scope>
    <source>
        <strain evidence="3 4">HY14</strain>
    </source>
</reference>
<dbReference type="Proteomes" id="UP000322080">
    <property type="component" value="Unassembled WGS sequence"/>
</dbReference>
<evidence type="ECO:0000256" key="1">
    <source>
        <dbReference type="SAM" id="SignalP"/>
    </source>
</evidence>
<comment type="caution">
    <text evidence="3">The sequence shown here is derived from an EMBL/GenBank/DDBJ whole genome shotgun (WGS) entry which is preliminary data.</text>
</comment>
<dbReference type="PANTHER" id="PTHR36919">
    <property type="entry name" value="BLR1215 PROTEIN"/>
    <property type="match status" value="1"/>
</dbReference>
<dbReference type="Pfam" id="PF09917">
    <property type="entry name" value="DUF2147"/>
    <property type="match status" value="1"/>
</dbReference>
<dbReference type="InterPro" id="IPR019223">
    <property type="entry name" value="DUF2147"/>
</dbReference>
<sequence>MKQLALAATVLLGTALPALADPAWGMWKTEVDDGSYAYVEMAGCSGGKTCGWIRQTFDANGEYQSPNLGKVMVINMENQGDGSYRGNVWRPSNDKTYTGKMELNGNTLSLAGCVAGGLLCKSQTWTRLE</sequence>
<keyword evidence="4" id="KW-1185">Reference proteome</keyword>
<dbReference type="Gene3D" id="2.40.128.520">
    <property type="match status" value="1"/>
</dbReference>
<feature type="domain" description="DUF2147" evidence="2">
    <location>
        <begin position="25"/>
        <end position="127"/>
    </location>
</feature>
<accession>A0A5D0RMT3</accession>
<feature type="chain" id="PRO_5022755996" evidence="1">
    <location>
        <begin position="21"/>
        <end position="129"/>
    </location>
</feature>
<dbReference type="PANTHER" id="PTHR36919:SF2">
    <property type="entry name" value="BLL6627 PROTEIN"/>
    <property type="match status" value="1"/>
</dbReference>
<name>A0A5D0RMT3_9RHOB</name>
<evidence type="ECO:0000313" key="3">
    <source>
        <dbReference type="EMBL" id="TYB82950.1"/>
    </source>
</evidence>
<evidence type="ECO:0000259" key="2">
    <source>
        <dbReference type="Pfam" id="PF09917"/>
    </source>
</evidence>